<reference evidence="3 4" key="1">
    <citation type="journal article" date="2019" name="Int. J. Syst. Evol. Microbiol.">
        <title>The Global Catalogue of Microorganisms (GCM) 10K type strain sequencing project: providing services to taxonomists for standard genome sequencing and annotation.</title>
        <authorList>
            <consortium name="The Broad Institute Genomics Platform"/>
            <consortium name="The Broad Institute Genome Sequencing Center for Infectious Disease"/>
            <person name="Wu L."/>
            <person name="Ma J."/>
        </authorList>
    </citation>
    <scope>NUCLEOTIDE SEQUENCE [LARGE SCALE GENOMIC DNA]</scope>
    <source>
        <strain evidence="3 4">JCM 3325</strain>
    </source>
</reference>
<evidence type="ECO:0000313" key="4">
    <source>
        <dbReference type="Proteomes" id="UP001501231"/>
    </source>
</evidence>
<feature type="domain" description="DUF7800" evidence="2">
    <location>
        <begin position="14"/>
        <end position="104"/>
    </location>
</feature>
<dbReference type="SUPFAM" id="SSF56300">
    <property type="entry name" value="Metallo-dependent phosphatases"/>
    <property type="match status" value="1"/>
</dbReference>
<dbReference type="Proteomes" id="UP001501231">
    <property type="component" value="Unassembled WGS sequence"/>
</dbReference>
<dbReference type="Pfam" id="PF09423">
    <property type="entry name" value="PhoD"/>
    <property type="match status" value="1"/>
</dbReference>
<dbReference type="EMBL" id="BAAARW010000019">
    <property type="protein sequence ID" value="GAA2429154.1"/>
    <property type="molecule type" value="Genomic_DNA"/>
</dbReference>
<proteinExistence type="predicted"/>
<dbReference type="InterPro" id="IPR018946">
    <property type="entry name" value="PhoD-like_MPP"/>
</dbReference>
<evidence type="ECO:0000259" key="1">
    <source>
        <dbReference type="Pfam" id="PF09423"/>
    </source>
</evidence>
<sequence>MDADTVRPLEKPVMTALVLGPLLRHVSERTATIWVETDRPCEVHVSTGAHGVEAAARTFTAHGHHYALVDVDGLEPGARIPYTVALDGETVWPEAGSPFPASEIRTMAPVGMVRISFGSCRRSPDRAGVHGLDALSAFAYRLASTAGAVPGVPSSGVAAGDGAVWPDALLMVGDQIYADELGEEMLAYLDERRGPDTEPKGEVADFEEYTKLYELAWHEDPAVRWLLSTLPTFTVFDDHDVRDDWNTSHAWRQEMWRQPWWRARITGGIGSYWVYQHLGNLSPEGRAADPVYAAVRAAAAQGADVGKIIDEFAERADREPATARWSYAHDWGGTRLIVVDSRASRLLTADRRGMLDDDEFAWLDGRVQGGMEHLLIASSLPFLLPRSIHHAEAWNEAMAAGAWGKRSAQVAEGIRQAADLEHWAAFDRSFRTVSEYVLAVARGERGTAPVSISFLSGDIHYSYLARVTKPDTGGTDAAGRAIGGTAITQVVCSPLRNPLAGKFRKANKVAGTPLLPGMFRMLAKSAKVPVPPMKWKITDGPWFDNSIATVELSGRRCHVRWDTPSTATELVEMGRAHIS</sequence>
<protein>
    <submittedName>
        <fullName evidence="3">Alkaline phosphatase D family protein</fullName>
    </submittedName>
</protein>
<feature type="domain" description="PhoD-like phosphatase metallophosphatase" evidence="1">
    <location>
        <begin position="166"/>
        <end position="471"/>
    </location>
</feature>
<name>A0ABN3JFU3_9ACTN</name>
<dbReference type="PANTHER" id="PTHR37031:SF2">
    <property type="entry name" value="PHOD-LIKE PHOSPHATASE METALLOPHOSPHATASE DOMAIN-CONTAINING PROTEIN"/>
    <property type="match status" value="1"/>
</dbReference>
<comment type="caution">
    <text evidence="3">The sequence shown here is derived from an EMBL/GenBank/DDBJ whole genome shotgun (WGS) entry which is preliminary data.</text>
</comment>
<accession>A0ABN3JFU3</accession>
<dbReference type="Gene3D" id="3.60.21.70">
    <property type="entry name" value="PhoD-like phosphatase"/>
    <property type="match status" value="1"/>
</dbReference>
<dbReference type="InterPro" id="IPR038607">
    <property type="entry name" value="PhoD-like_sf"/>
</dbReference>
<organism evidence="3 4">
    <name type="scientific">Actinomadura vinacea</name>
    <dbReference type="NCBI Taxonomy" id="115336"/>
    <lineage>
        <taxon>Bacteria</taxon>
        <taxon>Bacillati</taxon>
        <taxon>Actinomycetota</taxon>
        <taxon>Actinomycetes</taxon>
        <taxon>Streptosporangiales</taxon>
        <taxon>Thermomonosporaceae</taxon>
        <taxon>Actinomadura</taxon>
    </lineage>
</organism>
<keyword evidence="4" id="KW-1185">Reference proteome</keyword>
<dbReference type="PANTHER" id="PTHR37031">
    <property type="entry name" value="METALLOPHOSPHATASE BINDING DOMAIN PROTEIN"/>
    <property type="match status" value="1"/>
</dbReference>
<dbReference type="InterPro" id="IPR029052">
    <property type="entry name" value="Metallo-depent_PP-like"/>
</dbReference>
<evidence type="ECO:0000313" key="3">
    <source>
        <dbReference type="EMBL" id="GAA2429154.1"/>
    </source>
</evidence>
<dbReference type="InterPro" id="IPR056702">
    <property type="entry name" value="DUF7800"/>
</dbReference>
<evidence type="ECO:0000259" key="2">
    <source>
        <dbReference type="Pfam" id="PF25077"/>
    </source>
</evidence>
<dbReference type="CDD" id="cd07389">
    <property type="entry name" value="MPP_PhoD"/>
    <property type="match status" value="1"/>
</dbReference>
<gene>
    <name evidence="3" type="ORF">GCM10010191_48060</name>
</gene>
<dbReference type="Pfam" id="PF25077">
    <property type="entry name" value="DUF7800"/>
    <property type="match status" value="1"/>
</dbReference>